<organism evidence="1 2">
    <name type="scientific">Pseudogymnoascus destructans (strain ATCC MYA-4855 / 20631-21)</name>
    <name type="common">Bat white-nose syndrome fungus</name>
    <name type="synonym">Geomyces destructans</name>
    <dbReference type="NCBI Taxonomy" id="658429"/>
    <lineage>
        <taxon>Eukaryota</taxon>
        <taxon>Fungi</taxon>
        <taxon>Dikarya</taxon>
        <taxon>Ascomycota</taxon>
        <taxon>Pezizomycotina</taxon>
        <taxon>Leotiomycetes</taxon>
        <taxon>Thelebolales</taxon>
        <taxon>Thelebolaceae</taxon>
        <taxon>Pseudogymnoascus</taxon>
    </lineage>
</organism>
<reference evidence="2" key="1">
    <citation type="submission" date="2010-09" db="EMBL/GenBank/DDBJ databases">
        <title>The genome sequence of Geomyces destructans 20631-21.</title>
        <authorList>
            <consortium name="The Broad Institute Genome Sequencing Platform"/>
            <person name="Cuomo C.A."/>
            <person name="Blehert D.S."/>
            <person name="Lorch J.M."/>
            <person name="Young S.K."/>
            <person name="Zeng Q."/>
            <person name="Gargeya S."/>
            <person name="Fitzgerald M."/>
            <person name="Haas B."/>
            <person name="Abouelleil A."/>
            <person name="Alvarado L."/>
            <person name="Arachchi H.M."/>
            <person name="Berlin A."/>
            <person name="Brown A."/>
            <person name="Chapman S.B."/>
            <person name="Chen Z."/>
            <person name="Dunbar C."/>
            <person name="Freedman E."/>
            <person name="Gearin G."/>
            <person name="Gellesch M."/>
            <person name="Goldberg J."/>
            <person name="Griggs A."/>
            <person name="Gujja S."/>
            <person name="Heiman D."/>
            <person name="Howarth C."/>
            <person name="Larson L."/>
            <person name="Lui A."/>
            <person name="MacDonald P.J.P."/>
            <person name="Montmayeur A."/>
            <person name="Murphy C."/>
            <person name="Neiman D."/>
            <person name="Pearson M."/>
            <person name="Priest M."/>
            <person name="Roberts A."/>
            <person name="Saif S."/>
            <person name="Shea T."/>
            <person name="Shenoy N."/>
            <person name="Sisk P."/>
            <person name="Stolte C."/>
            <person name="Sykes S."/>
            <person name="Wortman J."/>
            <person name="Nusbaum C."/>
            <person name="Birren B."/>
        </authorList>
    </citation>
    <scope>NUCLEOTIDE SEQUENCE [LARGE SCALE GENOMIC DNA]</scope>
    <source>
        <strain evidence="2">ATCC MYA-4855 / 20631-21</strain>
    </source>
</reference>
<accession>L8FR41</accession>
<dbReference type="AlphaFoldDB" id="L8FR41"/>
<dbReference type="HOGENOM" id="CLU_1555930_0_0_1"/>
<evidence type="ECO:0000313" key="2">
    <source>
        <dbReference type="Proteomes" id="UP000011064"/>
    </source>
</evidence>
<dbReference type="VEuPathDB" id="FungiDB:GMDG_05300"/>
<proteinExistence type="predicted"/>
<sequence>MATADVMMAVHIPGLHRPLTKDDLKESTTMYNGLLHIQPEMHVDADHVKELVEIITRHGQLGKFGFHLLHRHDPIASDTIRLESDLRVVPGKWNKATSTESLDLSNIHPLVIKFVPDQNRFVPFEFGEGPSPVSSSDVDDKFGLDHVTFNFCVVDWFNQEQFSNCYCHTFSV</sequence>
<dbReference type="Proteomes" id="UP000011064">
    <property type="component" value="Unassembled WGS sequence"/>
</dbReference>
<gene>
    <name evidence="1" type="ORF">GMDG_05300</name>
</gene>
<name>L8FR41_PSED2</name>
<protein>
    <submittedName>
        <fullName evidence="1">Uncharacterized protein</fullName>
    </submittedName>
</protein>
<keyword evidence="2" id="KW-1185">Reference proteome</keyword>
<evidence type="ECO:0000313" key="1">
    <source>
        <dbReference type="EMBL" id="ELR02141.1"/>
    </source>
</evidence>
<dbReference type="EMBL" id="GL573277">
    <property type="protein sequence ID" value="ELR02141.1"/>
    <property type="molecule type" value="Genomic_DNA"/>
</dbReference>
<dbReference type="InParanoid" id="L8FR41"/>